<evidence type="ECO:0000313" key="1">
    <source>
        <dbReference type="EMBL" id="KAI5666055.1"/>
    </source>
</evidence>
<sequence>MEEKLLVYVKDVAKSVVFYAKAFGHKVRRLDESHRWGELESGETTIAFTPIQQHETDDLTGEVLTPHSGRERQPVEICFDYVDIDAAYKRAVENGAVLVSEAEEKVFVGETRNIYNSQEFIQFPSLTILRKLSNV</sequence>
<keyword evidence="2" id="KW-1185">Reference proteome</keyword>
<gene>
    <name evidence="1" type="ORF">M9H77_15908</name>
</gene>
<dbReference type="EMBL" id="CM044704">
    <property type="protein sequence ID" value="KAI5666055.1"/>
    <property type="molecule type" value="Genomic_DNA"/>
</dbReference>
<reference evidence="2" key="1">
    <citation type="journal article" date="2023" name="Nat. Plants">
        <title>Single-cell RNA sequencing provides a high-resolution roadmap for understanding the multicellular compartmentation of specialized metabolism.</title>
        <authorList>
            <person name="Sun S."/>
            <person name="Shen X."/>
            <person name="Li Y."/>
            <person name="Li Y."/>
            <person name="Wang S."/>
            <person name="Li R."/>
            <person name="Zhang H."/>
            <person name="Shen G."/>
            <person name="Guo B."/>
            <person name="Wei J."/>
            <person name="Xu J."/>
            <person name="St-Pierre B."/>
            <person name="Chen S."/>
            <person name="Sun C."/>
        </authorList>
    </citation>
    <scope>NUCLEOTIDE SEQUENCE [LARGE SCALE GENOMIC DNA]</scope>
</reference>
<proteinExistence type="predicted"/>
<evidence type="ECO:0000313" key="2">
    <source>
        <dbReference type="Proteomes" id="UP001060085"/>
    </source>
</evidence>
<protein>
    <submittedName>
        <fullName evidence="1">Uncharacterized protein</fullName>
    </submittedName>
</protein>
<name>A0ACC0AYW0_CATRO</name>
<comment type="caution">
    <text evidence="1">The sequence shown here is derived from an EMBL/GenBank/DDBJ whole genome shotgun (WGS) entry which is preliminary data.</text>
</comment>
<organism evidence="1 2">
    <name type="scientific">Catharanthus roseus</name>
    <name type="common">Madagascar periwinkle</name>
    <name type="synonym">Vinca rosea</name>
    <dbReference type="NCBI Taxonomy" id="4058"/>
    <lineage>
        <taxon>Eukaryota</taxon>
        <taxon>Viridiplantae</taxon>
        <taxon>Streptophyta</taxon>
        <taxon>Embryophyta</taxon>
        <taxon>Tracheophyta</taxon>
        <taxon>Spermatophyta</taxon>
        <taxon>Magnoliopsida</taxon>
        <taxon>eudicotyledons</taxon>
        <taxon>Gunneridae</taxon>
        <taxon>Pentapetalae</taxon>
        <taxon>asterids</taxon>
        <taxon>lamiids</taxon>
        <taxon>Gentianales</taxon>
        <taxon>Apocynaceae</taxon>
        <taxon>Rauvolfioideae</taxon>
        <taxon>Vinceae</taxon>
        <taxon>Catharanthinae</taxon>
        <taxon>Catharanthus</taxon>
    </lineage>
</organism>
<accession>A0ACC0AYW0</accession>
<dbReference type="Proteomes" id="UP001060085">
    <property type="component" value="Linkage Group LG04"/>
</dbReference>